<dbReference type="PANTHER" id="PTHR11695:SF294">
    <property type="entry name" value="RETICULON-4-INTERACTING PROTEIN 1, MITOCHONDRIAL"/>
    <property type="match status" value="1"/>
</dbReference>
<dbReference type="Pfam" id="PF13602">
    <property type="entry name" value="ADH_zinc_N_2"/>
    <property type="match status" value="1"/>
</dbReference>
<proteinExistence type="predicted"/>
<dbReference type="Pfam" id="PF08240">
    <property type="entry name" value="ADH_N"/>
    <property type="match status" value="1"/>
</dbReference>
<dbReference type="SUPFAM" id="SSF50129">
    <property type="entry name" value="GroES-like"/>
    <property type="match status" value="1"/>
</dbReference>
<feature type="domain" description="Enoyl reductase (ER)" evidence="3">
    <location>
        <begin position="28"/>
        <end position="338"/>
    </location>
</feature>
<keyword evidence="5" id="KW-1185">Reference proteome</keyword>
<accession>A0AAN6PSY8</accession>
<dbReference type="InterPro" id="IPR036291">
    <property type="entry name" value="NAD(P)-bd_dom_sf"/>
</dbReference>
<gene>
    <name evidence="4" type="ORF">N658DRAFT_518790</name>
</gene>
<dbReference type="InterPro" id="IPR050700">
    <property type="entry name" value="YIM1/Zinc_Alcohol_DH_Fams"/>
</dbReference>
<comment type="caution">
    <text evidence="4">The sequence shown here is derived from an EMBL/GenBank/DDBJ whole genome shotgun (WGS) entry which is preliminary data.</text>
</comment>
<keyword evidence="1" id="KW-0560">Oxidoreductase</keyword>
<protein>
    <submittedName>
        <fullName evidence="4">NAD(P)-binding protein</fullName>
    </submittedName>
</protein>
<dbReference type="InterPro" id="IPR013154">
    <property type="entry name" value="ADH-like_N"/>
</dbReference>
<reference evidence="4" key="2">
    <citation type="submission" date="2023-05" db="EMBL/GenBank/DDBJ databases">
        <authorList>
            <consortium name="Lawrence Berkeley National Laboratory"/>
            <person name="Steindorff A."/>
            <person name="Hensen N."/>
            <person name="Bonometti L."/>
            <person name="Westerberg I."/>
            <person name="Brannstrom I.O."/>
            <person name="Guillou S."/>
            <person name="Cros-Aarteil S."/>
            <person name="Calhoun S."/>
            <person name="Haridas S."/>
            <person name="Kuo A."/>
            <person name="Mondo S."/>
            <person name="Pangilinan J."/>
            <person name="Riley R."/>
            <person name="Labutti K."/>
            <person name="Andreopoulos B."/>
            <person name="Lipzen A."/>
            <person name="Chen C."/>
            <person name="Yanf M."/>
            <person name="Daum C."/>
            <person name="Ng V."/>
            <person name="Clum A."/>
            <person name="Ohm R."/>
            <person name="Martin F."/>
            <person name="Silar P."/>
            <person name="Natvig D."/>
            <person name="Lalanne C."/>
            <person name="Gautier V."/>
            <person name="Ament-Velasquez S.L."/>
            <person name="Kruys A."/>
            <person name="Hutchinson M.I."/>
            <person name="Powell A.J."/>
            <person name="Barry K."/>
            <person name="Miller A.N."/>
            <person name="Grigoriev I.V."/>
            <person name="Debuchy R."/>
            <person name="Gladieux P."/>
            <person name="Thoren M.H."/>
            <person name="Johannesson H."/>
        </authorList>
    </citation>
    <scope>NUCLEOTIDE SEQUENCE</scope>
    <source>
        <strain evidence="4">CBS 757.83</strain>
    </source>
</reference>
<dbReference type="EMBL" id="MU863682">
    <property type="protein sequence ID" value="KAK4097193.1"/>
    <property type="molecule type" value="Genomic_DNA"/>
</dbReference>
<dbReference type="InterPro" id="IPR011032">
    <property type="entry name" value="GroES-like_sf"/>
</dbReference>
<reference evidence="4" key="1">
    <citation type="journal article" date="2023" name="Mol. Phylogenet. Evol.">
        <title>Genome-scale phylogeny and comparative genomics of the fungal order Sordariales.</title>
        <authorList>
            <person name="Hensen N."/>
            <person name="Bonometti L."/>
            <person name="Westerberg I."/>
            <person name="Brannstrom I.O."/>
            <person name="Guillou S."/>
            <person name="Cros-Aarteil S."/>
            <person name="Calhoun S."/>
            <person name="Haridas S."/>
            <person name="Kuo A."/>
            <person name="Mondo S."/>
            <person name="Pangilinan J."/>
            <person name="Riley R."/>
            <person name="LaButti K."/>
            <person name="Andreopoulos B."/>
            <person name="Lipzen A."/>
            <person name="Chen C."/>
            <person name="Yan M."/>
            <person name="Daum C."/>
            <person name="Ng V."/>
            <person name="Clum A."/>
            <person name="Steindorff A."/>
            <person name="Ohm R.A."/>
            <person name="Martin F."/>
            <person name="Silar P."/>
            <person name="Natvig D.O."/>
            <person name="Lalanne C."/>
            <person name="Gautier V."/>
            <person name="Ament-Velasquez S.L."/>
            <person name="Kruys A."/>
            <person name="Hutchinson M.I."/>
            <person name="Powell A.J."/>
            <person name="Barry K."/>
            <person name="Miller A.N."/>
            <person name="Grigoriev I.V."/>
            <person name="Debuchy R."/>
            <person name="Gladieux P."/>
            <person name="Hiltunen Thoren M."/>
            <person name="Johannesson H."/>
        </authorList>
    </citation>
    <scope>NUCLEOTIDE SEQUENCE</scope>
    <source>
        <strain evidence="4">CBS 757.83</strain>
    </source>
</reference>
<dbReference type="Gene3D" id="3.40.50.720">
    <property type="entry name" value="NAD(P)-binding Rossmann-like Domain"/>
    <property type="match status" value="1"/>
</dbReference>
<dbReference type="PROSITE" id="PS01162">
    <property type="entry name" value="QOR_ZETA_CRYSTAL"/>
    <property type="match status" value="1"/>
</dbReference>
<dbReference type="SMART" id="SM00829">
    <property type="entry name" value="PKS_ER"/>
    <property type="match status" value="1"/>
</dbReference>
<sequence length="343" mass="35737">MSEPGQQGQQSQQGQQGQQGQHRGSRVGRIPSLSHNSTSLLVRITHVSLNPADLVLLKSLPPWLPVRRAPVSGMDFAGEVVAVGDAVPSEMGLRPADGVCGAMGLWEVAKGCGTLAEFAVVESSLVAKVPASWTGKDAVGVMGVAGQTAVAMARCVMAGGGMQGKRVLVNGASGGVGSVLVQVCRGLGAEVVAVCSGANAGLLIDYRAHNPLEQYLADVFSGRPFDAILDCVGSQPLYAHSPGYLKPDGKFINIVGGWSQGVIPFVRNKLRPCSLGGTPRSYELFLLSSSGKTAREAASWVDQGIIKQAVIDSEFTMEQAVEAFEKLATGRAKGKIIVKVESS</sequence>
<dbReference type="AlphaFoldDB" id="A0AAN6PSY8"/>
<dbReference type="CDD" id="cd08267">
    <property type="entry name" value="MDR1"/>
    <property type="match status" value="1"/>
</dbReference>
<evidence type="ECO:0000313" key="4">
    <source>
        <dbReference type="EMBL" id="KAK4097193.1"/>
    </source>
</evidence>
<organism evidence="4 5">
    <name type="scientific">Parathielavia hyrcaniae</name>
    <dbReference type="NCBI Taxonomy" id="113614"/>
    <lineage>
        <taxon>Eukaryota</taxon>
        <taxon>Fungi</taxon>
        <taxon>Dikarya</taxon>
        <taxon>Ascomycota</taxon>
        <taxon>Pezizomycotina</taxon>
        <taxon>Sordariomycetes</taxon>
        <taxon>Sordariomycetidae</taxon>
        <taxon>Sordariales</taxon>
        <taxon>Chaetomiaceae</taxon>
        <taxon>Parathielavia</taxon>
    </lineage>
</organism>
<feature type="compositionally biased region" description="Low complexity" evidence="2">
    <location>
        <begin position="1"/>
        <end position="21"/>
    </location>
</feature>
<evidence type="ECO:0000259" key="3">
    <source>
        <dbReference type="SMART" id="SM00829"/>
    </source>
</evidence>
<dbReference type="SUPFAM" id="SSF51735">
    <property type="entry name" value="NAD(P)-binding Rossmann-fold domains"/>
    <property type="match status" value="1"/>
</dbReference>
<evidence type="ECO:0000256" key="2">
    <source>
        <dbReference type="SAM" id="MobiDB-lite"/>
    </source>
</evidence>
<evidence type="ECO:0000313" key="5">
    <source>
        <dbReference type="Proteomes" id="UP001305647"/>
    </source>
</evidence>
<evidence type="ECO:0000256" key="1">
    <source>
        <dbReference type="ARBA" id="ARBA00023002"/>
    </source>
</evidence>
<dbReference type="GO" id="GO:0008270">
    <property type="term" value="F:zinc ion binding"/>
    <property type="evidence" value="ECO:0007669"/>
    <property type="project" value="InterPro"/>
</dbReference>
<dbReference type="GO" id="GO:0016491">
    <property type="term" value="F:oxidoreductase activity"/>
    <property type="evidence" value="ECO:0007669"/>
    <property type="project" value="UniProtKB-KW"/>
</dbReference>
<dbReference type="PANTHER" id="PTHR11695">
    <property type="entry name" value="ALCOHOL DEHYDROGENASE RELATED"/>
    <property type="match status" value="1"/>
</dbReference>
<dbReference type="InterPro" id="IPR020843">
    <property type="entry name" value="ER"/>
</dbReference>
<name>A0AAN6PSY8_9PEZI</name>
<feature type="region of interest" description="Disordered" evidence="2">
    <location>
        <begin position="1"/>
        <end position="30"/>
    </location>
</feature>
<dbReference type="Proteomes" id="UP001305647">
    <property type="component" value="Unassembled WGS sequence"/>
</dbReference>
<dbReference type="Gene3D" id="3.90.180.10">
    <property type="entry name" value="Medium-chain alcohol dehydrogenases, catalytic domain"/>
    <property type="match status" value="1"/>
</dbReference>
<dbReference type="InterPro" id="IPR002364">
    <property type="entry name" value="Quin_OxRdtase/zeta-crystal_CS"/>
</dbReference>